<proteinExistence type="predicted"/>
<evidence type="ECO:0000313" key="1">
    <source>
        <dbReference type="EMBL" id="KVH88125.1"/>
    </source>
</evidence>
<dbReference type="Gene3D" id="2.10.25.10">
    <property type="entry name" value="Laminin"/>
    <property type="match status" value="1"/>
</dbReference>
<dbReference type="PANTHER" id="PTHR33491">
    <property type="entry name" value="OSJNBA0016N04.9 PROTEIN"/>
    <property type="match status" value="1"/>
</dbReference>
<comment type="caution">
    <text evidence="1">The sequence shown here is derived from an EMBL/GenBank/DDBJ whole genome shotgun (WGS) entry which is preliminary data.</text>
</comment>
<reference evidence="1 2" key="1">
    <citation type="journal article" date="2016" name="Sci. Rep.">
        <title>The genome sequence of the outbreeding globe artichoke constructed de novo incorporating a phase-aware low-pass sequencing strategy of F1 progeny.</title>
        <authorList>
            <person name="Scaglione D."/>
            <person name="Reyes-Chin-Wo S."/>
            <person name="Acquadro A."/>
            <person name="Froenicke L."/>
            <person name="Portis E."/>
            <person name="Beitel C."/>
            <person name="Tirone M."/>
            <person name="Mauro R."/>
            <person name="Lo Monaco A."/>
            <person name="Mauromicale G."/>
            <person name="Faccioli P."/>
            <person name="Cattivelli L."/>
            <person name="Rieseberg L."/>
            <person name="Michelmore R."/>
            <person name="Lanteri S."/>
        </authorList>
    </citation>
    <scope>NUCLEOTIDE SEQUENCE [LARGE SCALE GENOMIC DNA]</scope>
    <source>
        <strain evidence="1">2C</strain>
    </source>
</reference>
<keyword evidence="2" id="KW-1185">Reference proteome</keyword>
<dbReference type="AlphaFoldDB" id="A0A103XCC4"/>
<dbReference type="EMBL" id="LEKV01005560">
    <property type="protein sequence ID" value="KVH88125.1"/>
    <property type="molecule type" value="Genomic_DNA"/>
</dbReference>
<protein>
    <submittedName>
        <fullName evidence="1">Uncharacterized protein</fullName>
    </submittedName>
</protein>
<accession>A0A103XCC4</accession>
<dbReference type="Proteomes" id="UP000243975">
    <property type="component" value="Unassembled WGS sequence"/>
</dbReference>
<feature type="non-terminal residue" evidence="1">
    <location>
        <position position="1"/>
    </location>
</feature>
<evidence type="ECO:0000313" key="2">
    <source>
        <dbReference type="Proteomes" id="UP000243975"/>
    </source>
</evidence>
<sequence>MNDTFLKEKIEANVPIVLEWAIGNLSCSEAQTTNGKAVGTVEYAMKAMKEVLIYFLVAQCHYPEKFPCYGTCVNTVGNYTWKCKEGYSGDAKIRDGCRRKPFQPLVLYIGNSSLFSLIDCWLRFVLTKCALQRQTQSYNKKQSLHIFATTFVEGYLSKPRRRKWRRWWSEMETTVVVGNGSGDLLLLEDGGGRRREGGGGWQQVWRLAVARRRWWSATVVSNGKTVVVGNGKTAMDLTFTATLLQTLQRPLLEKWIIVELNIYLIPHSTSRISWLQVHSVYLRIIQIGQVNKFTVIGCNDFAWLTSRTKSRDVSTGYMVFCSEPEDDLARECSVVISMSLKMWRSFHVTELVLKLQGITHANANEDILVMLRFMMVVDINHSHCFYCLQ</sequence>
<gene>
    <name evidence="1" type="ORF">Ccrd_024491</name>
</gene>
<organism evidence="1 2">
    <name type="scientific">Cynara cardunculus var. scolymus</name>
    <name type="common">Globe artichoke</name>
    <name type="synonym">Cynara scolymus</name>
    <dbReference type="NCBI Taxonomy" id="59895"/>
    <lineage>
        <taxon>Eukaryota</taxon>
        <taxon>Viridiplantae</taxon>
        <taxon>Streptophyta</taxon>
        <taxon>Embryophyta</taxon>
        <taxon>Tracheophyta</taxon>
        <taxon>Spermatophyta</taxon>
        <taxon>Magnoliopsida</taxon>
        <taxon>eudicotyledons</taxon>
        <taxon>Gunneridae</taxon>
        <taxon>Pentapetalae</taxon>
        <taxon>asterids</taxon>
        <taxon>campanulids</taxon>
        <taxon>Asterales</taxon>
        <taxon>Asteraceae</taxon>
        <taxon>Carduoideae</taxon>
        <taxon>Cardueae</taxon>
        <taxon>Carduinae</taxon>
        <taxon>Cynara</taxon>
    </lineage>
</organism>
<dbReference type="Gramene" id="KVH88125">
    <property type="protein sequence ID" value="KVH88125"/>
    <property type="gene ID" value="Ccrd_024491"/>
</dbReference>
<name>A0A103XCC4_CYNCS</name>